<evidence type="ECO:0000313" key="2">
    <source>
        <dbReference type="EMBL" id="KAJ1346080.1"/>
    </source>
</evidence>
<keyword evidence="3" id="KW-1185">Reference proteome</keyword>
<evidence type="ECO:0000313" key="3">
    <source>
        <dbReference type="Proteomes" id="UP001196413"/>
    </source>
</evidence>
<keyword evidence="1" id="KW-0732">Signal</keyword>
<feature type="signal peptide" evidence="1">
    <location>
        <begin position="1"/>
        <end position="20"/>
    </location>
</feature>
<name>A0AAD5LT15_PARTN</name>
<reference evidence="2" key="1">
    <citation type="submission" date="2021-06" db="EMBL/GenBank/DDBJ databases">
        <title>Parelaphostrongylus tenuis whole genome reference sequence.</title>
        <authorList>
            <person name="Garwood T.J."/>
            <person name="Larsen P.A."/>
            <person name="Fountain-Jones N.M."/>
            <person name="Garbe J.R."/>
            <person name="Macchietto M.G."/>
            <person name="Kania S.A."/>
            <person name="Gerhold R.W."/>
            <person name="Richards J.E."/>
            <person name="Wolf T.M."/>
        </authorList>
    </citation>
    <scope>NUCLEOTIDE SEQUENCE</scope>
    <source>
        <strain evidence="2">MNPRO001-30</strain>
        <tissue evidence="2">Meninges</tissue>
    </source>
</reference>
<organism evidence="2 3">
    <name type="scientific">Parelaphostrongylus tenuis</name>
    <name type="common">Meningeal worm</name>
    <dbReference type="NCBI Taxonomy" id="148309"/>
    <lineage>
        <taxon>Eukaryota</taxon>
        <taxon>Metazoa</taxon>
        <taxon>Ecdysozoa</taxon>
        <taxon>Nematoda</taxon>
        <taxon>Chromadorea</taxon>
        <taxon>Rhabditida</taxon>
        <taxon>Rhabditina</taxon>
        <taxon>Rhabditomorpha</taxon>
        <taxon>Strongyloidea</taxon>
        <taxon>Metastrongylidae</taxon>
        <taxon>Parelaphostrongylus</taxon>
    </lineage>
</organism>
<dbReference type="AlphaFoldDB" id="A0AAD5LT15"/>
<feature type="chain" id="PRO_5042107398" description="Lipoprotein" evidence="1">
    <location>
        <begin position="21"/>
        <end position="165"/>
    </location>
</feature>
<evidence type="ECO:0000256" key="1">
    <source>
        <dbReference type="SAM" id="SignalP"/>
    </source>
</evidence>
<comment type="caution">
    <text evidence="2">The sequence shown here is derived from an EMBL/GenBank/DDBJ whole genome shotgun (WGS) entry which is preliminary data.</text>
</comment>
<evidence type="ECO:0008006" key="4">
    <source>
        <dbReference type="Google" id="ProtNLM"/>
    </source>
</evidence>
<gene>
    <name evidence="2" type="ORF">KIN20_000767</name>
</gene>
<proteinExistence type="predicted"/>
<sequence>MKKLSLSLFSLLATVADMSGCGVMPEGQAMTRNFTVTGFRLPTAMVFTASSSAAAQLPGGIAATSDGVKSFVSRLVMQTITYRRIEFRAVARRLERRGRVVLMLVVTRVESNTTTPNSSPVNKSSLWNATARLSSKLQGDMLDQYSMSFMKTKANQVLQVSGSAH</sequence>
<dbReference type="Proteomes" id="UP001196413">
    <property type="component" value="Unassembled WGS sequence"/>
</dbReference>
<accession>A0AAD5LT15</accession>
<protein>
    <recommendedName>
        <fullName evidence="4">Lipoprotein</fullName>
    </recommendedName>
</protein>
<dbReference type="EMBL" id="JAHQIW010000109">
    <property type="protein sequence ID" value="KAJ1346080.1"/>
    <property type="molecule type" value="Genomic_DNA"/>
</dbReference>